<keyword evidence="4" id="KW-0732">Signal</keyword>
<evidence type="ECO:0000256" key="3">
    <source>
        <dbReference type="ARBA" id="ARBA00022448"/>
    </source>
</evidence>
<dbReference type="Proteomes" id="UP000218151">
    <property type="component" value="Unassembled WGS sequence"/>
</dbReference>
<proteinExistence type="inferred from homology"/>
<dbReference type="PANTHER" id="PTHR30290">
    <property type="entry name" value="PERIPLASMIC BINDING COMPONENT OF ABC TRANSPORTER"/>
    <property type="match status" value="1"/>
</dbReference>
<dbReference type="GO" id="GO:0030313">
    <property type="term" value="C:cell envelope"/>
    <property type="evidence" value="ECO:0007669"/>
    <property type="project" value="UniProtKB-SubCell"/>
</dbReference>
<dbReference type="AlphaFoldDB" id="A0A2A2SH70"/>
<comment type="subcellular location">
    <subcellularLocation>
        <location evidence="1">Periplasm</location>
    </subcellularLocation>
</comment>
<dbReference type="EMBL" id="NSLI01000002">
    <property type="protein sequence ID" value="PAX08596.1"/>
    <property type="molecule type" value="Genomic_DNA"/>
</dbReference>
<keyword evidence="7" id="KW-1185">Reference proteome</keyword>
<evidence type="ECO:0000256" key="2">
    <source>
        <dbReference type="ARBA" id="ARBA00005695"/>
    </source>
</evidence>
<evidence type="ECO:0000256" key="4">
    <source>
        <dbReference type="ARBA" id="ARBA00022729"/>
    </source>
</evidence>
<accession>A0A2A2SH70</accession>
<dbReference type="InterPro" id="IPR039424">
    <property type="entry name" value="SBP_5"/>
</dbReference>
<dbReference type="OrthoDB" id="9803988at2"/>
<comment type="caution">
    <text evidence="6">The sequence shown here is derived from an EMBL/GenBank/DDBJ whole genome shotgun (WGS) entry which is preliminary data.</text>
</comment>
<comment type="similarity">
    <text evidence="2">Belongs to the bacterial solute-binding protein 5 family.</text>
</comment>
<evidence type="ECO:0000313" key="6">
    <source>
        <dbReference type="EMBL" id="PAX08596.1"/>
    </source>
</evidence>
<dbReference type="Gene3D" id="3.10.105.10">
    <property type="entry name" value="Dipeptide-binding Protein, Domain 3"/>
    <property type="match status" value="1"/>
</dbReference>
<name>A0A2A2SH70_9SPHN</name>
<organism evidence="6 7">
    <name type="scientific">Sphingomonas lenta</name>
    <dbReference type="NCBI Taxonomy" id="1141887"/>
    <lineage>
        <taxon>Bacteria</taxon>
        <taxon>Pseudomonadati</taxon>
        <taxon>Pseudomonadota</taxon>
        <taxon>Alphaproteobacteria</taxon>
        <taxon>Sphingomonadales</taxon>
        <taxon>Sphingomonadaceae</taxon>
        <taxon>Sphingomonas</taxon>
    </lineage>
</organism>
<reference evidence="7" key="1">
    <citation type="submission" date="2017-09" db="EMBL/GenBank/DDBJ databases">
        <authorList>
            <person name="Feng G."/>
            <person name="Zhu H."/>
        </authorList>
    </citation>
    <scope>NUCLEOTIDE SEQUENCE [LARGE SCALE GENOMIC DNA]</scope>
    <source>
        <strain evidence="7">1PNM-20</strain>
    </source>
</reference>
<dbReference type="Pfam" id="PF00496">
    <property type="entry name" value="SBP_bac_5"/>
    <property type="match status" value="1"/>
</dbReference>
<protein>
    <submittedName>
        <fullName evidence="6">ABC transporter substrate-binding protein</fullName>
    </submittedName>
</protein>
<dbReference type="PANTHER" id="PTHR30290:SF10">
    <property type="entry name" value="PERIPLASMIC OLIGOPEPTIDE-BINDING PROTEIN-RELATED"/>
    <property type="match status" value="1"/>
</dbReference>
<sequence>MLAAAGCERRPDTGAVVVSAIEGERPPTSAPLPSRLLADATEQGLVRFDAAGQIEPGLAERWIVIDEGRSYIFRLRQAQWANGAKVTADQVAAALRRRLGARGNPLRPFLSAVDEIVAMTPQVLEVRLSRQRPDLLKLFAQPEMAVFRTGRGGTGPMRIVATMPHPLLRPALDPARADPEDPREPQPEEDVRLIGERAAVAIARYAERRSDLVSGGTFAAWPLLATVRVPPADVRVDPAVGLFGLAVVSRAGFLADAANRAAVSQAIDRAAATATVAPAWEPVDRLLPDRLDSAAPPAAPAYAALPLEERRAIARARVAEAETGGEPVRLRVALPRGPGATLLFGQIAASLIAIGIEPERVGWDEPADLRLIDEVAPYDSGRWYLATACRPCSPEAQAALAAARDAPTMAVRAQEIARADRLLTDDMAFIPIARPLRWSLVAPRLGQWQPNTRAWHPLNRLRREPN</sequence>
<dbReference type="InterPro" id="IPR000914">
    <property type="entry name" value="SBP_5_dom"/>
</dbReference>
<dbReference type="Gene3D" id="3.90.76.10">
    <property type="entry name" value="Dipeptide-binding Protein, Domain 1"/>
    <property type="match status" value="1"/>
</dbReference>
<evidence type="ECO:0000256" key="1">
    <source>
        <dbReference type="ARBA" id="ARBA00004418"/>
    </source>
</evidence>
<dbReference type="GO" id="GO:0015833">
    <property type="term" value="P:peptide transport"/>
    <property type="evidence" value="ECO:0007669"/>
    <property type="project" value="TreeGrafter"/>
</dbReference>
<evidence type="ECO:0000313" key="7">
    <source>
        <dbReference type="Proteomes" id="UP000218151"/>
    </source>
</evidence>
<gene>
    <name evidence="6" type="ORF">CKY28_04265</name>
</gene>
<evidence type="ECO:0000259" key="5">
    <source>
        <dbReference type="Pfam" id="PF00496"/>
    </source>
</evidence>
<keyword evidence="3" id="KW-0813">Transport</keyword>
<feature type="domain" description="Solute-binding protein family 5" evidence="5">
    <location>
        <begin position="53"/>
        <end position="147"/>
    </location>
</feature>
<dbReference type="SUPFAM" id="SSF53850">
    <property type="entry name" value="Periplasmic binding protein-like II"/>
    <property type="match status" value="1"/>
</dbReference>
<dbReference type="GO" id="GO:1904680">
    <property type="term" value="F:peptide transmembrane transporter activity"/>
    <property type="evidence" value="ECO:0007669"/>
    <property type="project" value="TreeGrafter"/>
</dbReference>